<sequence>MNSLAPPLHFAYASMEQPRAAIDAHAQGEGCVVVVKRTKRVGNRKDGEVKALILACSQSTPPPSYTKTDLSSVSRPAVALAVMAKSQDIYNLRHAERKRILAGRSPLSLLLDGLAASRYFYRLDTQQQLTHLLIISP</sequence>
<dbReference type="Proteomes" id="UP001163321">
    <property type="component" value="Chromosome 8"/>
</dbReference>
<proteinExistence type="predicted"/>
<evidence type="ECO:0000313" key="2">
    <source>
        <dbReference type="Proteomes" id="UP001163321"/>
    </source>
</evidence>
<name>A0ACC0VL17_9STRA</name>
<comment type="caution">
    <text evidence="1">The sequence shown here is derived from an EMBL/GenBank/DDBJ whole genome shotgun (WGS) entry which is preliminary data.</text>
</comment>
<dbReference type="EMBL" id="CM047587">
    <property type="protein sequence ID" value="KAI9907193.1"/>
    <property type="molecule type" value="Genomic_DNA"/>
</dbReference>
<evidence type="ECO:0000313" key="1">
    <source>
        <dbReference type="EMBL" id="KAI9907193.1"/>
    </source>
</evidence>
<keyword evidence="2" id="KW-1185">Reference proteome</keyword>
<protein>
    <submittedName>
        <fullName evidence="1">Uncharacterized protein</fullName>
    </submittedName>
</protein>
<accession>A0ACC0VL17</accession>
<reference evidence="1 2" key="1">
    <citation type="journal article" date="2022" name="bioRxiv">
        <title>The genome of the oomycete Peronosclerospora sorghi, a cosmopolitan pathogen of maize and sorghum, is inflated with dispersed pseudogenes.</title>
        <authorList>
            <person name="Fletcher K."/>
            <person name="Martin F."/>
            <person name="Isakeit T."/>
            <person name="Cavanaugh K."/>
            <person name="Magill C."/>
            <person name="Michelmore R."/>
        </authorList>
    </citation>
    <scope>NUCLEOTIDE SEQUENCE [LARGE SCALE GENOMIC DNA]</scope>
    <source>
        <strain evidence="1">P6</strain>
    </source>
</reference>
<gene>
    <name evidence="1" type="ORF">PsorP6_016379</name>
</gene>
<organism evidence="1 2">
    <name type="scientific">Peronosclerospora sorghi</name>
    <dbReference type="NCBI Taxonomy" id="230839"/>
    <lineage>
        <taxon>Eukaryota</taxon>
        <taxon>Sar</taxon>
        <taxon>Stramenopiles</taxon>
        <taxon>Oomycota</taxon>
        <taxon>Peronosporomycetes</taxon>
        <taxon>Peronosporales</taxon>
        <taxon>Peronosporaceae</taxon>
        <taxon>Peronosclerospora</taxon>
    </lineage>
</organism>